<feature type="transmembrane region" description="Helical" evidence="1">
    <location>
        <begin position="285"/>
        <end position="307"/>
    </location>
</feature>
<dbReference type="EMBL" id="MHLU01000089">
    <property type="protein sequence ID" value="OGZ18483.1"/>
    <property type="molecule type" value="Genomic_DNA"/>
</dbReference>
<keyword evidence="1" id="KW-0472">Membrane</keyword>
<organism evidence="2 3">
    <name type="scientific">Candidatus Lloydbacteria bacterium RIFOXYC12_FULL_46_25</name>
    <dbReference type="NCBI Taxonomy" id="1798670"/>
    <lineage>
        <taxon>Bacteria</taxon>
        <taxon>Candidatus Lloydiibacteriota</taxon>
    </lineage>
</organism>
<evidence type="ECO:0000256" key="1">
    <source>
        <dbReference type="SAM" id="Phobius"/>
    </source>
</evidence>
<sequence>MISARFLLALKLITLIFFLFVFAYKTATFVDPDLGWHLRAGEIVAQMGQAPMIDPWNYVINDQEWIDHEWLLDLFLWNAWIKGYWPIALLLFFLFAFSPIVTWILRTRSSLQLLFVAVGASVIWPIIGVRPQALSFLFFFILYELLVSEWSIKIRKIAFFFLPILFALWANLHAGFVAGLAFWVIVFFIQLYEKIRATKFTFRYLVNIESASLLFSFIATLFTPYHLTLWREIITSTTSPLIAYVAEWQMPLSRLDVPLIIFLGAGAALIFASRKMLPLREVIPMIFFFVSYMQHARMAPFFFITALPPIQRTLVLLSNNTQILIKELPSPHKHLIILAPSLLLLAMLAYNGTSSMLREPYEPPYEAIRAVQSIPHESCNVFNDYGFGGWMIFENPNAKVFIDGRSPHWKAEDGTSPFADYVELIKKPDTWNTVFEKHHICIVILASEPDNEYANDISKTPSLWMNTFTKLANLFYPSPSHAQLSATLKDAGWCTV</sequence>
<protein>
    <recommendedName>
        <fullName evidence="4">Glycosyltransferase RgtA/B/C/D-like domain-containing protein</fullName>
    </recommendedName>
</protein>
<name>A0A1G2DY80_9BACT</name>
<feature type="transmembrane region" description="Helical" evidence="1">
    <location>
        <begin position="252"/>
        <end position="273"/>
    </location>
</feature>
<accession>A0A1G2DY80</accession>
<keyword evidence="1" id="KW-1133">Transmembrane helix</keyword>
<feature type="transmembrane region" description="Helical" evidence="1">
    <location>
        <begin position="111"/>
        <end position="127"/>
    </location>
</feature>
<keyword evidence="1" id="KW-0812">Transmembrane</keyword>
<feature type="non-terminal residue" evidence="2">
    <location>
        <position position="496"/>
    </location>
</feature>
<feature type="transmembrane region" description="Helical" evidence="1">
    <location>
        <begin position="204"/>
        <end position="222"/>
    </location>
</feature>
<feature type="transmembrane region" description="Helical" evidence="1">
    <location>
        <begin position="159"/>
        <end position="192"/>
    </location>
</feature>
<dbReference type="Proteomes" id="UP000178106">
    <property type="component" value="Unassembled WGS sequence"/>
</dbReference>
<proteinExistence type="predicted"/>
<evidence type="ECO:0000313" key="2">
    <source>
        <dbReference type="EMBL" id="OGZ18483.1"/>
    </source>
</evidence>
<feature type="transmembrane region" description="Helical" evidence="1">
    <location>
        <begin position="84"/>
        <end position="104"/>
    </location>
</feature>
<dbReference type="AlphaFoldDB" id="A0A1G2DY80"/>
<evidence type="ECO:0008006" key="4">
    <source>
        <dbReference type="Google" id="ProtNLM"/>
    </source>
</evidence>
<comment type="caution">
    <text evidence="2">The sequence shown here is derived from an EMBL/GenBank/DDBJ whole genome shotgun (WGS) entry which is preliminary data.</text>
</comment>
<reference evidence="2 3" key="1">
    <citation type="journal article" date="2016" name="Nat. Commun.">
        <title>Thousands of microbial genomes shed light on interconnected biogeochemical processes in an aquifer system.</title>
        <authorList>
            <person name="Anantharaman K."/>
            <person name="Brown C.T."/>
            <person name="Hug L.A."/>
            <person name="Sharon I."/>
            <person name="Castelle C.J."/>
            <person name="Probst A.J."/>
            <person name="Thomas B.C."/>
            <person name="Singh A."/>
            <person name="Wilkins M.J."/>
            <person name="Karaoz U."/>
            <person name="Brodie E.L."/>
            <person name="Williams K.H."/>
            <person name="Hubbard S.S."/>
            <person name="Banfield J.F."/>
        </authorList>
    </citation>
    <scope>NUCLEOTIDE SEQUENCE [LARGE SCALE GENOMIC DNA]</scope>
</reference>
<gene>
    <name evidence="2" type="ORF">A2494_00925</name>
</gene>
<evidence type="ECO:0000313" key="3">
    <source>
        <dbReference type="Proteomes" id="UP000178106"/>
    </source>
</evidence>